<evidence type="ECO:0000256" key="2">
    <source>
        <dbReference type="ARBA" id="ARBA00005893"/>
    </source>
</evidence>
<dbReference type="EC" id="3.1.3.45" evidence="7"/>
<gene>
    <name evidence="7" type="ORF">HNQ01_002586</name>
</gene>
<dbReference type="SFLD" id="SFLDG01136">
    <property type="entry name" value="C1.6:_Phosphoserine_Phosphatas"/>
    <property type="match status" value="1"/>
</dbReference>
<proteinExistence type="inferred from homology"/>
<dbReference type="InterPro" id="IPR036412">
    <property type="entry name" value="HAD-like_sf"/>
</dbReference>
<comment type="similarity">
    <text evidence="2">Belongs to the KdsC family.</text>
</comment>
<evidence type="ECO:0000313" key="8">
    <source>
        <dbReference type="Proteomes" id="UP001516061"/>
    </source>
</evidence>
<name>A0ABX2G3M0_9BURK</name>
<evidence type="ECO:0000256" key="6">
    <source>
        <dbReference type="ARBA" id="ARBA00022842"/>
    </source>
</evidence>
<dbReference type="NCBIfam" id="TIGR01670">
    <property type="entry name" value="KdsC-phosphatas"/>
    <property type="match status" value="1"/>
</dbReference>
<accession>A0ABX2G3M0</accession>
<comment type="subunit">
    <text evidence="3">Homotetramer.</text>
</comment>
<dbReference type="EMBL" id="JABSNM010000010">
    <property type="protein sequence ID" value="NRT56839.1"/>
    <property type="molecule type" value="Genomic_DNA"/>
</dbReference>
<dbReference type="PANTHER" id="PTHR21485">
    <property type="entry name" value="HAD SUPERFAMILY MEMBERS CMAS AND KDSC"/>
    <property type="match status" value="1"/>
</dbReference>
<sequence length="206" mass="21508">MSAAPTPTHPLVAPWPRPVAPVLNFAPELLLAAQGVRAAIFDVDGCLTDGRIYIGEHGESVKAFSTLDGHGIKLLARAGIEPVVITGRDTPAVRRRCADLGIVHAFHGIHDKLAEAERVLALLGLGWHELAVIGDDWPDLPLMVRCALACAPAQAHAEVRAAAHHVTSVPGGQGAAREFCDLLLCASGRYAALLAGHLATLDGTAA</sequence>
<dbReference type="Gene3D" id="3.40.50.1000">
    <property type="entry name" value="HAD superfamily/HAD-like"/>
    <property type="match status" value="1"/>
</dbReference>
<protein>
    <submittedName>
        <fullName evidence="7">3-deoxy-D-manno-octulosonate 8-phosphate phosphatase (KDO 8-P phosphatase)</fullName>
        <ecNumber evidence="7">3.1.3.45</ecNumber>
    </submittedName>
</protein>
<keyword evidence="6" id="KW-0460">Magnesium</keyword>
<dbReference type="Pfam" id="PF08282">
    <property type="entry name" value="Hydrolase_3"/>
    <property type="match status" value="1"/>
</dbReference>
<evidence type="ECO:0000256" key="3">
    <source>
        <dbReference type="ARBA" id="ARBA00011881"/>
    </source>
</evidence>
<dbReference type="CDD" id="cd01630">
    <property type="entry name" value="HAD_KDO-like"/>
    <property type="match status" value="1"/>
</dbReference>
<evidence type="ECO:0000256" key="5">
    <source>
        <dbReference type="ARBA" id="ARBA00022801"/>
    </source>
</evidence>
<dbReference type="PANTHER" id="PTHR21485:SF3">
    <property type="entry name" value="N-ACYLNEURAMINATE CYTIDYLYLTRANSFERASE"/>
    <property type="match status" value="1"/>
</dbReference>
<dbReference type="SFLD" id="SFLDS00003">
    <property type="entry name" value="Haloacid_Dehalogenase"/>
    <property type="match status" value="1"/>
</dbReference>
<evidence type="ECO:0000313" key="7">
    <source>
        <dbReference type="EMBL" id="NRT56839.1"/>
    </source>
</evidence>
<keyword evidence="8" id="KW-1185">Reference proteome</keyword>
<dbReference type="InterPro" id="IPR023214">
    <property type="entry name" value="HAD_sf"/>
</dbReference>
<dbReference type="SUPFAM" id="SSF56784">
    <property type="entry name" value="HAD-like"/>
    <property type="match status" value="1"/>
</dbReference>
<dbReference type="GO" id="GO:0019143">
    <property type="term" value="F:3-deoxy-manno-octulosonate-8-phosphatase activity"/>
    <property type="evidence" value="ECO:0007669"/>
    <property type="project" value="UniProtKB-EC"/>
</dbReference>
<dbReference type="InterPro" id="IPR050793">
    <property type="entry name" value="CMP-NeuNAc_synthase"/>
</dbReference>
<dbReference type="RefSeq" id="WP_173805852.1">
    <property type="nucleotide sequence ID" value="NZ_JABSNM010000010.1"/>
</dbReference>
<comment type="caution">
    <text evidence="7">The sequence shown here is derived from an EMBL/GenBank/DDBJ whole genome shotgun (WGS) entry which is preliminary data.</text>
</comment>
<organism evidence="7 8">
    <name type="scientific">Sphaerotilus uruguayifluvii</name>
    <dbReference type="NCBI Taxonomy" id="2735897"/>
    <lineage>
        <taxon>Bacteria</taxon>
        <taxon>Pseudomonadati</taxon>
        <taxon>Pseudomonadota</taxon>
        <taxon>Betaproteobacteria</taxon>
        <taxon>Burkholderiales</taxon>
        <taxon>Sphaerotilaceae</taxon>
        <taxon>Sphaerotilus</taxon>
    </lineage>
</organism>
<evidence type="ECO:0000256" key="1">
    <source>
        <dbReference type="ARBA" id="ARBA00001946"/>
    </source>
</evidence>
<dbReference type="SFLD" id="SFLDG01138">
    <property type="entry name" value="C1.6.2:_Deoxy-d-mannose-octulo"/>
    <property type="match status" value="1"/>
</dbReference>
<dbReference type="InterPro" id="IPR010023">
    <property type="entry name" value="KdsC_fam"/>
</dbReference>
<dbReference type="Proteomes" id="UP001516061">
    <property type="component" value="Unassembled WGS sequence"/>
</dbReference>
<comment type="cofactor">
    <cofactor evidence="1">
        <name>Mg(2+)</name>
        <dbReference type="ChEBI" id="CHEBI:18420"/>
    </cofactor>
</comment>
<keyword evidence="4" id="KW-0479">Metal-binding</keyword>
<keyword evidence="5 7" id="KW-0378">Hydrolase</keyword>
<evidence type="ECO:0000256" key="4">
    <source>
        <dbReference type="ARBA" id="ARBA00022723"/>
    </source>
</evidence>
<reference evidence="7 8" key="1">
    <citation type="submission" date="2020-05" db="EMBL/GenBank/DDBJ databases">
        <title>Genomic Encyclopedia of Type Strains, Phase IV (KMG-V): Genome sequencing to study the core and pangenomes of soil and plant-associated prokaryotes.</title>
        <authorList>
            <person name="Whitman W."/>
        </authorList>
    </citation>
    <scope>NUCLEOTIDE SEQUENCE [LARGE SCALE GENOMIC DNA]</scope>
    <source>
        <strain evidence="7 8">C29</strain>
    </source>
</reference>